<dbReference type="PANTHER" id="PTHR45749">
    <property type="match status" value="1"/>
</dbReference>
<dbReference type="Pfam" id="PF14291">
    <property type="entry name" value="DUF4371"/>
    <property type="match status" value="1"/>
</dbReference>
<dbReference type="SUPFAM" id="SSF53098">
    <property type="entry name" value="Ribonuclease H-like"/>
    <property type="match status" value="1"/>
</dbReference>
<dbReference type="InterPro" id="IPR025398">
    <property type="entry name" value="DUF4371"/>
</dbReference>
<comment type="caution">
    <text evidence="2">The sequence shown here is derived from an EMBL/GenBank/DDBJ whole genome shotgun (WGS) entry which is preliminary data.</text>
</comment>
<dbReference type="EMBL" id="CACRXK020015156">
    <property type="protein sequence ID" value="CAB4027964.1"/>
    <property type="molecule type" value="Genomic_DNA"/>
</dbReference>
<evidence type="ECO:0000313" key="3">
    <source>
        <dbReference type="Proteomes" id="UP001152795"/>
    </source>
</evidence>
<protein>
    <submittedName>
        <fullName evidence="2">Zinc finger MYM-type 1-like</fullName>
    </submittedName>
</protein>
<sequence>MRQDLITFSHNGEKAFLLGEFSDWKKCQEKLKKHSQSKFHAEATEKVLLFDDSRSDIGAKLVGELKKPQETRRQMLLKQLSSIRYLARQAQSLQGKTDIESNLHQLLKLRAEDVPELLEWIDNGRYLSHDIINELINMMGNAVLRSIVADLRKESQLFSLIADESRDISNKEQLTCVLRWISTTNLSVHEDFLGMYELKKTDAETITTSLKDILLRCNLTIDDCRWQTYDGAANMAGSRSGVAARISLENPRALYIHCGNHSLDLALHDCVKESGIISDTLKFVQDLAVFIRSSPTRMAQYQHIAEEINDNGMQVENPHLLCPTRWTVRTKAISAVLHNYEALYSTLLSIAKESSKSTVRDTASRMASQLKKFSTYFGLSFAQNIFSVCEQVASTLQKPSITAQTTVTCVTSLKTNLQRQRDDFHLFYDQVVTSSKAINFVDDPKLSRAKQLPRRFQHGDGEQHHFQSAKEFHRAQCVEALDACMAALQERFDQEIYSVLMNIETVLINAANGHTFELNDAVKRLYEEDLDFDQLKAELKLLEGIISQRLPEVKKVTSIDTITSIFSTDETDSSQIVMAMSNVVRLLQIYLLAPMSAASGERSFSSQRLVKTYLRSTFTAARYNNLIVMHVNKARTDELDLSLIAKDFVLKNERRVRFFGKF</sequence>
<gene>
    <name evidence="2" type="ORF">PACLA_8A026730</name>
</gene>
<reference evidence="2" key="1">
    <citation type="submission" date="2020-04" db="EMBL/GenBank/DDBJ databases">
        <authorList>
            <person name="Alioto T."/>
            <person name="Alioto T."/>
            <person name="Gomez Garrido J."/>
        </authorList>
    </citation>
    <scope>NUCLEOTIDE SEQUENCE</scope>
    <source>
        <strain evidence="2">A484AB</strain>
    </source>
</reference>
<accession>A0A7D9LCR4</accession>
<dbReference type="InterPro" id="IPR012337">
    <property type="entry name" value="RNaseH-like_sf"/>
</dbReference>
<evidence type="ECO:0000259" key="1">
    <source>
        <dbReference type="Pfam" id="PF14291"/>
    </source>
</evidence>
<evidence type="ECO:0000313" key="2">
    <source>
        <dbReference type="EMBL" id="CAB4027964.1"/>
    </source>
</evidence>
<feature type="domain" description="DUF4371" evidence="1">
    <location>
        <begin position="123"/>
        <end position="238"/>
    </location>
</feature>
<dbReference type="PANTHER" id="PTHR45749:SF21">
    <property type="entry name" value="DUF4371 DOMAIN-CONTAINING PROTEIN"/>
    <property type="match status" value="1"/>
</dbReference>
<dbReference type="OrthoDB" id="5978154at2759"/>
<organism evidence="2 3">
    <name type="scientific">Paramuricea clavata</name>
    <name type="common">Red gorgonian</name>
    <name type="synonym">Violescent sea-whip</name>
    <dbReference type="NCBI Taxonomy" id="317549"/>
    <lineage>
        <taxon>Eukaryota</taxon>
        <taxon>Metazoa</taxon>
        <taxon>Cnidaria</taxon>
        <taxon>Anthozoa</taxon>
        <taxon>Octocorallia</taxon>
        <taxon>Malacalcyonacea</taxon>
        <taxon>Plexauridae</taxon>
        <taxon>Paramuricea</taxon>
    </lineage>
</organism>
<proteinExistence type="predicted"/>
<name>A0A7D9LCR4_PARCT</name>
<dbReference type="Proteomes" id="UP001152795">
    <property type="component" value="Unassembled WGS sequence"/>
</dbReference>
<keyword evidence="3" id="KW-1185">Reference proteome</keyword>
<dbReference type="AlphaFoldDB" id="A0A7D9LCR4"/>